<dbReference type="Proteomes" id="UP001162060">
    <property type="component" value="Unassembled WGS sequence"/>
</dbReference>
<evidence type="ECO:0008006" key="4">
    <source>
        <dbReference type="Google" id="ProtNLM"/>
    </source>
</evidence>
<gene>
    <name evidence="2" type="ORF">PM001_LOCUS19158</name>
</gene>
<protein>
    <recommendedName>
        <fullName evidence="4">Transposase</fullName>
    </recommendedName>
</protein>
<feature type="compositionally biased region" description="Basic and acidic residues" evidence="1">
    <location>
        <begin position="8"/>
        <end position="21"/>
    </location>
</feature>
<evidence type="ECO:0000313" key="2">
    <source>
        <dbReference type="EMBL" id="CAK7934008.1"/>
    </source>
</evidence>
<accession>A0AAV1UJZ7</accession>
<evidence type="ECO:0000256" key="1">
    <source>
        <dbReference type="SAM" id="MobiDB-lite"/>
    </source>
</evidence>
<proteinExistence type="predicted"/>
<sequence length="62" mass="6795">MTMTMMMIDDRNEGAKKEGRKTWLPDGEVASKKVARATVTISLATRLPLHMCTGLDDGDVEA</sequence>
<evidence type="ECO:0000313" key="3">
    <source>
        <dbReference type="Proteomes" id="UP001162060"/>
    </source>
</evidence>
<feature type="region of interest" description="Disordered" evidence="1">
    <location>
        <begin position="1"/>
        <end position="21"/>
    </location>
</feature>
<dbReference type="AlphaFoldDB" id="A0AAV1UJZ7"/>
<name>A0AAV1UJZ7_9STRA</name>
<comment type="caution">
    <text evidence="2">The sequence shown here is derived from an EMBL/GenBank/DDBJ whole genome shotgun (WGS) entry which is preliminary data.</text>
</comment>
<organism evidence="2 3">
    <name type="scientific">Peronospora matthiolae</name>
    <dbReference type="NCBI Taxonomy" id="2874970"/>
    <lineage>
        <taxon>Eukaryota</taxon>
        <taxon>Sar</taxon>
        <taxon>Stramenopiles</taxon>
        <taxon>Oomycota</taxon>
        <taxon>Peronosporomycetes</taxon>
        <taxon>Peronosporales</taxon>
        <taxon>Peronosporaceae</taxon>
        <taxon>Peronospora</taxon>
    </lineage>
</organism>
<dbReference type="EMBL" id="CAKLBY020000197">
    <property type="protein sequence ID" value="CAK7934008.1"/>
    <property type="molecule type" value="Genomic_DNA"/>
</dbReference>
<reference evidence="2" key="1">
    <citation type="submission" date="2024-01" db="EMBL/GenBank/DDBJ databases">
        <authorList>
            <person name="Webb A."/>
        </authorList>
    </citation>
    <scope>NUCLEOTIDE SEQUENCE</scope>
    <source>
        <strain evidence="2">Pm1</strain>
    </source>
</reference>